<reference evidence="1 2" key="1">
    <citation type="submission" date="2019-02" db="EMBL/GenBank/DDBJ databases">
        <title>Deep-cultivation of Planctomycetes and their phenomic and genomic characterization uncovers novel biology.</title>
        <authorList>
            <person name="Wiegand S."/>
            <person name="Jogler M."/>
            <person name="Boedeker C."/>
            <person name="Pinto D."/>
            <person name="Vollmers J."/>
            <person name="Rivas-Marin E."/>
            <person name="Kohn T."/>
            <person name="Peeters S.H."/>
            <person name="Heuer A."/>
            <person name="Rast P."/>
            <person name="Oberbeckmann S."/>
            <person name="Bunk B."/>
            <person name="Jeske O."/>
            <person name="Meyerdierks A."/>
            <person name="Storesund J.E."/>
            <person name="Kallscheuer N."/>
            <person name="Luecker S."/>
            <person name="Lage O.M."/>
            <person name="Pohl T."/>
            <person name="Merkel B.J."/>
            <person name="Hornburger P."/>
            <person name="Mueller R.-W."/>
            <person name="Bruemmer F."/>
            <person name="Labrenz M."/>
            <person name="Spormann A.M."/>
            <person name="Op den Camp H."/>
            <person name="Overmann J."/>
            <person name="Amann R."/>
            <person name="Jetten M.S.M."/>
            <person name="Mascher T."/>
            <person name="Medema M.H."/>
            <person name="Devos D.P."/>
            <person name="Kaster A.-K."/>
            <person name="Ovreas L."/>
            <person name="Rohde M."/>
            <person name="Galperin M.Y."/>
            <person name="Jogler C."/>
        </authorList>
    </citation>
    <scope>NUCLEOTIDE SEQUENCE [LARGE SCALE GENOMIC DNA]</scope>
    <source>
        <strain evidence="1 2">TBK1r</strain>
    </source>
</reference>
<evidence type="ECO:0000313" key="2">
    <source>
        <dbReference type="Proteomes" id="UP000318081"/>
    </source>
</evidence>
<keyword evidence="2" id="KW-1185">Reference proteome</keyword>
<organism evidence="1 2">
    <name type="scientific">Stieleria magnilauensis</name>
    <dbReference type="NCBI Taxonomy" id="2527963"/>
    <lineage>
        <taxon>Bacteria</taxon>
        <taxon>Pseudomonadati</taxon>
        <taxon>Planctomycetota</taxon>
        <taxon>Planctomycetia</taxon>
        <taxon>Pirellulales</taxon>
        <taxon>Pirellulaceae</taxon>
        <taxon>Stieleria</taxon>
    </lineage>
</organism>
<dbReference type="EMBL" id="CP036432">
    <property type="protein sequence ID" value="QDV85071.1"/>
    <property type="molecule type" value="Genomic_DNA"/>
</dbReference>
<protein>
    <submittedName>
        <fullName evidence="1">Uncharacterized protein</fullName>
    </submittedName>
</protein>
<name>A0ABX5XUV5_9BACT</name>
<sequence>MVASSSHLAKSIHDTLFNAIALAEQATVGVNDQEGNSHYLSMLLEDRLGRLHQQLLALFRLQDQSLDRAGATAIDPLSKRRRRLIGGVDNAIDVAADTDSSGAVRRSILEDLEGIERDFAAYEVEFARVSCESVDAPAAADRNGN</sequence>
<dbReference type="RefSeq" id="WP_145214222.1">
    <property type="nucleotide sequence ID" value="NZ_CP036432.1"/>
</dbReference>
<evidence type="ECO:0000313" key="1">
    <source>
        <dbReference type="EMBL" id="QDV85071.1"/>
    </source>
</evidence>
<gene>
    <name evidence="1" type="ORF">TBK1r_40250</name>
</gene>
<dbReference type="Proteomes" id="UP000318081">
    <property type="component" value="Chromosome"/>
</dbReference>
<proteinExistence type="predicted"/>
<accession>A0ABX5XUV5</accession>